<organism evidence="2 3">
    <name type="scientific">Pontibacillus chungwhensis BH030062</name>
    <dbReference type="NCBI Taxonomy" id="1385513"/>
    <lineage>
        <taxon>Bacteria</taxon>
        <taxon>Bacillati</taxon>
        <taxon>Bacillota</taxon>
        <taxon>Bacilli</taxon>
        <taxon>Bacillales</taxon>
        <taxon>Bacillaceae</taxon>
        <taxon>Pontibacillus</taxon>
    </lineage>
</organism>
<dbReference type="Proteomes" id="UP000030153">
    <property type="component" value="Unassembled WGS sequence"/>
</dbReference>
<evidence type="ECO:0000256" key="1">
    <source>
        <dbReference type="SAM" id="Phobius"/>
    </source>
</evidence>
<keyword evidence="3" id="KW-1185">Reference proteome</keyword>
<keyword evidence="1" id="KW-0812">Transmembrane</keyword>
<proteinExistence type="predicted"/>
<keyword evidence="1" id="KW-1133">Transmembrane helix</keyword>
<dbReference type="EMBL" id="AVBG01000011">
    <property type="protein sequence ID" value="KGP90646.1"/>
    <property type="molecule type" value="Genomic_DNA"/>
</dbReference>
<gene>
    <name evidence="2" type="ORF">N780_03800</name>
</gene>
<reference evidence="2 3" key="1">
    <citation type="submission" date="2013-08" db="EMBL/GenBank/DDBJ databases">
        <title>Genome of Pontibacillus chungwhensis.</title>
        <authorList>
            <person name="Wang Q."/>
            <person name="Wang G."/>
        </authorList>
    </citation>
    <scope>NUCLEOTIDE SEQUENCE [LARGE SCALE GENOMIC DNA]</scope>
    <source>
        <strain evidence="2 3">BH030062</strain>
    </source>
</reference>
<evidence type="ECO:0000313" key="3">
    <source>
        <dbReference type="Proteomes" id="UP000030153"/>
    </source>
</evidence>
<comment type="caution">
    <text evidence="2">The sequence shown here is derived from an EMBL/GenBank/DDBJ whole genome shotgun (WGS) entry which is preliminary data.</text>
</comment>
<evidence type="ECO:0000313" key="2">
    <source>
        <dbReference type="EMBL" id="KGP90646.1"/>
    </source>
</evidence>
<feature type="transmembrane region" description="Helical" evidence="1">
    <location>
        <begin position="5"/>
        <end position="23"/>
    </location>
</feature>
<dbReference type="OrthoDB" id="2692048at2"/>
<accession>A0A0A2UVV2</accession>
<dbReference type="RefSeq" id="WP_036785159.1">
    <property type="nucleotide sequence ID" value="NZ_AVBG01000011.1"/>
</dbReference>
<keyword evidence="1" id="KW-0472">Membrane</keyword>
<protein>
    <submittedName>
        <fullName evidence="2">Uncharacterized protein</fullName>
    </submittedName>
</protein>
<dbReference type="AlphaFoldDB" id="A0A0A2UVV2"/>
<dbReference type="STRING" id="1385513.N780_03800"/>
<sequence>MKKKLIKTIIVSIIVITGLSFYLNTKIAHHDTLHDVKVIEKHDKEMEKSHKYIIKVEGMKKELRFKDKMTWNLVEVGETYDIEYEYSKAHPPTVKAIGDLEGHGGGH</sequence>
<name>A0A0A2UVV2_9BACI</name>
<dbReference type="eggNOG" id="ENOG503200F">
    <property type="taxonomic scope" value="Bacteria"/>
</dbReference>